<evidence type="ECO:0000313" key="2">
    <source>
        <dbReference type="Proteomes" id="UP000008138"/>
    </source>
</evidence>
<keyword evidence="2" id="KW-1185">Reference proteome</keyword>
<dbReference type="KEGG" id="tuz:TUZN_2011"/>
<organism evidence="1 2">
    <name type="scientific">Thermoproteus uzoniensis (strain 768-20)</name>
    <dbReference type="NCBI Taxonomy" id="999630"/>
    <lineage>
        <taxon>Archaea</taxon>
        <taxon>Thermoproteota</taxon>
        <taxon>Thermoprotei</taxon>
        <taxon>Thermoproteales</taxon>
        <taxon>Thermoproteaceae</taxon>
        <taxon>Thermoproteus</taxon>
    </lineage>
</organism>
<gene>
    <name evidence="1" type="ordered locus">TUZN_2011</name>
</gene>
<name>F2L4W5_THEU7</name>
<evidence type="ECO:0000313" key="1">
    <source>
        <dbReference type="EMBL" id="AEA13469.1"/>
    </source>
</evidence>
<dbReference type="HOGENOM" id="CLU_2032983_0_0_2"/>
<dbReference type="eggNOG" id="arCOG05529">
    <property type="taxonomic scope" value="Archaea"/>
</dbReference>
<dbReference type="AlphaFoldDB" id="F2L4W5"/>
<dbReference type="STRING" id="999630.TUZN_2011"/>
<proteinExistence type="predicted"/>
<protein>
    <submittedName>
        <fullName evidence="1">Uncharacterized protein</fullName>
    </submittedName>
</protein>
<reference key="2">
    <citation type="submission" date="2011-03" db="EMBL/GenBank/DDBJ databases">
        <title>Complete genome sequence of the thermoacidophilic crenarchaeon Thermoproteus uzoniensis 768-20.</title>
        <authorList>
            <person name="Mardanov A.V."/>
            <person name="Gumerov V.M."/>
            <person name="Beletsky A.V."/>
            <person name="Prokofeva M.I."/>
            <person name="Bonch-Osmolovskaya E.A."/>
            <person name="Ravin N.V."/>
            <person name="Skryabin K.G."/>
        </authorList>
    </citation>
    <scope>NUCLEOTIDE SEQUENCE</scope>
    <source>
        <strain>768-20</strain>
    </source>
</reference>
<sequence length="126" mass="14622">MRAAAGYMSDEIDTIIKKKALEMAIRQAMSKKPEEKPLTNDDVIRIVRGLLRGERAEEILKTSLELYGDSLMPLLRKIVDLHRQGVINELWDYELYRILTNAGFVIPLKTRLRIVRHGREYKIGED</sequence>
<reference evidence="1 2" key="1">
    <citation type="journal article" date="2011" name="J. Bacteriol.">
        <title>Complete genome sequence of the thermoacidophilic crenarchaeon Thermoproteus uzoniensis 768-20.</title>
        <authorList>
            <person name="Mardanov A.V."/>
            <person name="Gumerov V.M."/>
            <person name="Beletsky A.V."/>
            <person name="Prokofeva M.I."/>
            <person name="Bonch-Osmolovskaya E.A."/>
            <person name="Ravin N.V."/>
            <person name="Skryabin K.G."/>
        </authorList>
    </citation>
    <scope>NUCLEOTIDE SEQUENCE [LARGE SCALE GENOMIC DNA]</scope>
    <source>
        <strain evidence="1 2">768-20</strain>
    </source>
</reference>
<accession>F2L4W5</accession>
<dbReference type="EMBL" id="CP002590">
    <property type="protein sequence ID" value="AEA13469.1"/>
    <property type="molecule type" value="Genomic_DNA"/>
</dbReference>
<dbReference type="Proteomes" id="UP000008138">
    <property type="component" value="Chromosome"/>
</dbReference>